<evidence type="ECO:0000259" key="4">
    <source>
        <dbReference type="PROSITE" id="PS51898"/>
    </source>
</evidence>
<dbReference type="GO" id="GO:0006310">
    <property type="term" value="P:DNA recombination"/>
    <property type="evidence" value="ECO:0007669"/>
    <property type="project" value="UniProtKB-KW"/>
</dbReference>
<evidence type="ECO:0000313" key="5">
    <source>
        <dbReference type="EMBL" id="RGS06773.1"/>
    </source>
</evidence>
<dbReference type="InterPro" id="IPR050090">
    <property type="entry name" value="Tyrosine_recombinase_XerCD"/>
</dbReference>
<protein>
    <submittedName>
        <fullName evidence="5">Transposase</fullName>
    </submittedName>
</protein>
<comment type="similarity">
    <text evidence="1">Belongs to the 'phage' integrase family.</text>
</comment>
<dbReference type="Gene3D" id="1.10.443.10">
    <property type="entry name" value="Intergrase catalytic core"/>
    <property type="match status" value="1"/>
</dbReference>
<evidence type="ECO:0000256" key="1">
    <source>
        <dbReference type="ARBA" id="ARBA00008857"/>
    </source>
</evidence>
<dbReference type="PANTHER" id="PTHR30349">
    <property type="entry name" value="PHAGE INTEGRASE-RELATED"/>
    <property type="match status" value="1"/>
</dbReference>
<dbReference type="InterPro" id="IPR002104">
    <property type="entry name" value="Integrase_catalytic"/>
</dbReference>
<dbReference type="InterPro" id="IPR010998">
    <property type="entry name" value="Integrase_recombinase_N"/>
</dbReference>
<evidence type="ECO:0000256" key="2">
    <source>
        <dbReference type="ARBA" id="ARBA00023125"/>
    </source>
</evidence>
<dbReference type="PROSITE" id="PS51898">
    <property type="entry name" value="TYR_RECOMBINASE"/>
    <property type="match status" value="1"/>
</dbReference>
<reference evidence="5 6" key="1">
    <citation type="submission" date="2018-08" db="EMBL/GenBank/DDBJ databases">
        <title>A genome reference for cultivated species of the human gut microbiota.</title>
        <authorList>
            <person name="Zou Y."/>
            <person name="Xue W."/>
            <person name="Luo G."/>
        </authorList>
    </citation>
    <scope>NUCLEOTIDE SEQUENCE [LARGE SCALE GENOMIC DNA]</scope>
    <source>
        <strain evidence="5 6">AF24-16AC</strain>
    </source>
</reference>
<dbReference type="GO" id="GO:0015074">
    <property type="term" value="P:DNA integration"/>
    <property type="evidence" value="ECO:0007669"/>
    <property type="project" value="InterPro"/>
</dbReference>
<feature type="domain" description="Tyr recombinase" evidence="4">
    <location>
        <begin position="203"/>
        <end position="400"/>
    </location>
</feature>
<proteinExistence type="inferred from homology"/>
<dbReference type="PANTHER" id="PTHR30349:SF64">
    <property type="entry name" value="PROPHAGE INTEGRASE INTD-RELATED"/>
    <property type="match status" value="1"/>
</dbReference>
<dbReference type="AlphaFoldDB" id="A0A412H546"/>
<dbReference type="InterPro" id="IPR025269">
    <property type="entry name" value="SAM-like_dom"/>
</dbReference>
<dbReference type="Pfam" id="PF13102">
    <property type="entry name" value="Phage_int_SAM_5"/>
    <property type="match status" value="1"/>
</dbReference>
<keyword evidence="2" id="KW-0238">DNA-binding</keyword>
<comment type="caution">
    <text evidence="5">The sequence shown here is derived from an EMBL/GenBank/DDBJ whole genome shotgun (WGS) entry which is preliminary data.</text>
</comment>
<dbReference type="InterPro" id="IPR011010">
    <property type="entry name" value="DNA_brk_join_enz"/>
</dbReference>
<evidence type="ECO:0000313" key="6">
    <source>
        <dbReference type="Proteomes" id="UP000285750"/>
    </source>
</evidence>
<name>A0A412H546_9BACT</name>
<dbReference type="Proteomes" id="UP000285750">
    <property type="component" value="Unassembled WGS sequence"/>
</dbReference>
<dbReference type="SUPFAM" id="SSF56349">
    <property type="entry name" value="DNA breaking-rejoining enzymes"/>
    <property type="match status" value="1"/>
</dbReference>
<dbReference type="GO" id="GO:0003677">
    <property type="term" value="F:DNA binding"/>
    <property type="evidence" value="ECO:0007669"/>
    <property type="project" value="UniProtKB-KW"/>
</dbReference>
<dbReference type="InterPro" id="IPR013762">
    <property type="entry name" value="Integrase-like_cat_sf"/>
</dbReference>
<dbReference type="Gene3D" id="1.10.150.130">
    <property type="match status" value="1"/>
</dbReference>
<accession>A0A412H546</accession>
<keyword evidence="3" id="KW-0233">DNA recombination</keyword>
<sequence length="492" mass="57025">MATFKTVALRQRADGFWNVSIRVTHNRKSRYLKTDKIVETKSVNKKNHEVKDPFVLEACTVKIAHFADMLNKQPIRTWSVDDVVAYLESGTADVCFSDYARQYHDNLYNNGHERNARNYELAYKHLELYAGSNKVMCSQLTSKFINGWIKSLAKTARAKEMYPICIRQIFRQALLEFNDYDCGIIRITTNPWLKIKIPKADTPEKRAITMEECRAFFAAPLPPSDRILPLAELGHDVAMMVLCLAGMNTVDIYNLKKEDYHDGIISYERAKTRKFRNDHAYMEMKIPGILQPVFDKYLDKTTSPYLFDFHKRMTNSDSFGANINCGIRQICEKSLHIPHEKAYCVYTFRHTWATVAQNECGASIDEVGFAMNHSDRHRVTRSYVKIDFSPAWALNEKVLEKIFFTEDKSRDYSKADSTVFERFSFRQMMKGSIFYRGRKISEFTDVGFNNVDEIIGKLMKELPSTIPSRAMVLIKIENVDKGQTQTYSRMVE</sequence>
<evidence type="ECO:0000256" key="3">
    <source>
        <dbReference type="ARBA" id="ARBA00023172"/>
    </source>
</evidence>
<dbReference type="EMBL" id="QRUY01000020">
    <property type="protein sequence ID" value="RGS06773.1"/>
    <property type="molecule type" value="Genomic_DNA"/>
</dbReference>
<organism evidence="5 6">
    <name type="scientific">Phocaeicola plebeius</name>
    <dbReference type="NCBI Taxonomy" id="310297"/>
    <lineage>
        <taxon>Bacteria</taxon>
        <taxon>Pseudomonadati</taxon>
        <taxon>Bacteroidota</taxon>
        <taxon>Bacteroidia</taxon>
        <taxon>Bacteroidales</taxon>
        <taxon>Bacteroidaceae</taxon>
        <taxon>Phocaeicola</taxon>
    </lineage>
</organism>
<gene>
    <name evidence="5" type="ORF">DWY14_10035</name>
</gene>
<dbReference type="RefSeq" id="WP_118431518.1">
    <property type="nucleotide sequence ID" value="NZ_JAQCWP010000019.1"/>
</dbReference>